<dbReference type="Pfam" id="PF07589">
    <property type="entry name" value="PEP-CTERM"/>
    <property type="match status" value="1"/>
</dbReference>
<name>A0A1I7I284_9BURK</name>
<keyword evidence="1" id="KW-0732">Signal</keyword>
<organism evidence="3 4">
    <name type="scientific">Pseudoduganella namucuonensis</name>
    <dbReference type="NCBI Taxonomy" id="1035707"/>
    <lineage>
        <taxon>Bacteria</taxon>
        <taxon>Pseudomonadati</taxon>
        <taxon>Pseudomonadota</taxon>
        <taxon>Betaproteobacteria</taxon>
        <taxon>Burkholderiales</taxon>
        <taxon>Oxalobacteraceae</taxon>
        <taxon>Telluria group</taxon>
        <taxon>Pseudoduganella</taxon>
    </lineage>
</organism>
<feature type="domain" description="Ice-binding protein C-terminal" evidence="2">
    <location>
        <begin position="213"/>
        <end position="236"/>
    </location>
</feature>
<evidence type="ECO:0000259" key="2">
    <source>
        <dbReference type="Pfam" id="PF07589"/>
    </source>
</evidence>
<dbReference type="EMBL" id="FPBO01000007">
    <property type="protein sequence ID" value="SFU67034.1"/>
    <property type="molecule type" value="Genomic_DNA"/>
</dbReference>
<reference evidence="4" key="1">
    <citation type="submission" date="2016-10" db="EMBL/GenBank/DDBJ databases">
        <authorList>
            <person name="Varghese N."/>
            <person name="Submissions S."/>
        </authorList>
    </citation>
    <scope>NUCLEOTIDE SEQUENCE [LARGE SCALE GENOMIC DNA]</scope>
    <source>
        <strain evidence="4">CGMCC 1.11014</strain>
    </source>
</reference>
<evidence type="ECO:0000256" key="1">
    <source>
        <dbReference type="SAM" id="SignalP"/>
    </source>
</evidence>
<dbReference type="AlphaFoldDB" id="A0A1I7I284"/>
<dbReference type="RefSeq" id="WP_093555280.1">
    <property type="nucleotide sequence ID" value="NZ_FPBO01000007.1"/>
</dbReference>
<dbReference type="Proteomes" id="UP000199391">
    <property type="component" value="Unassembled WGS sequence"/>
</dbReference>
<feature type="signal peptide" evidence="1">
    <location>
        <begin position="1"/>
        <end position="22"/>
    </location>
</feature>
<proteinExistence type="predicted"/>
<gene>
    <name evidence="3" type="ORF">SAMN05216552_100739</name>
</gene>
<evidence type="ECO:0000313" key="4">
    <source>
        <dbReference type="Proteomes" id="UP000199391"/>
    </source>
</evidence>
<evidence type="ECO:0000313" key="3">
    <source>
        <dbReference type="EMBL" id="SFU67034.1"/>
    </source>
</evidence>
<protein>
    <submittedName>
        <fullName evidence="3">PEP-CTERM protein-sorting domain-containing protein</fullName>
    </submittedName>
</protein>
<dbReference type="NCBIfam" id="TIGR02595">
    <property type="entry name" value="PEP_CTERM"/>
    <property type="match status" value="1"/>
</dbReference>
<accession>A0A1I7I284</accession>
<keyword evidence="4" id="KW-1185">Reference proteome</keyword>
<sequence>MSIKHIVAVLAICASIAPAAQATVVSLKASGTISYGYDYAGIFGAANADLTGKAFSQTLSIDMDANYRYTRTDMDNVSGNFIELSTTVDGNTYTADLSNWGEVGVYKTLSTYGNSYWYSYSDQFYANGGGYVNGGAQYISAYQNIYSYDNAFAGGTAVTDTVSRAVQSNDFGYASFELYDTAYNWSTQTYFDANSGLVFELNAAEQLAAKSADVPEPASLALFAIGLVGAAAARRRKRA</sequence>
<dbReference type="InterPro" id="IPR013424">
    <property type="entry name" value="Ice-binding_C"/>
</dbReference>
<feature type="chain" id="PRO_5011780041" evidence="1">
    <location>
        <begin position="23"/>
        <end position="239"/>
    </location>
</feature>